<dbReference type="RefSeq" id="WP_025291067.1">
    <property type="nucleotide sequence ID" value="NZ_CP006644.1"/>
</dbReference>
<evidence type="ECO:0000313" key="2">
    <source>
        <dbReference type="Proteomes" id="UP000018851"/>
    </source>
</evidence>
<gene>
    <name evidence="1" type="ORF">NX02_05155</name>
</gene>
<protein>
    <recommendedName>
        <fullName evidence="3">DUF1905 domain-containing protein</fullName>
    </recommendedName>
</protein>
<dbReference type="PATRIC" id="fig|1123269.5.peg.1003"/>
<dbReference type="SUPFAM" id="SSF141694">
    <property type="entry name" value="AF2212/PG0164-like"/>
    <property type="match status" value="1"/>
</dbReference>
<reference evidence="1 2" key="1">
    <citation type="submission" date="2013-07" db="EMBL/GenBank/DDBJ databases">
        <title>Completed genome of Sphingomonas sanxanigenens NX02.</title>
        <authorList>
            <person name="Ma T."/>
            <person name="Huang H."/>
            <person name="Wu M."/>
            <person name="Li X."/>
            <person name="Li G."/>
        </authorList>
    </citation>
    <scope>NUCLEOTIDE SEQUENCE [LARGE SCALE GENOMIC DNA]</scope>
    <source>
        <strain evidence="1 2">NX02</strain>
    </source>
</reference>
<dbReference type="KEGG" id="ssan:NX02_05155"/>
<dbReference type="InterPro" id="IPR015018">
    <property type="entry name" value="DUF1905"/>
</dbReference>
<keyword evidence="2" id="KW-1185">Reference proteome</keyword>
<dbReference type="HOGENOM" id="CLU_154638_1_1_5"/>
<dbReference type="EMBL" id="CP006644">
    <property type="protein sequence ID" value="AHE52771.1"/>
    <property type="molecule type" value="Genomic_DNA"/>
</dbReference>
<dbReference type="Gene3D" id="2.40.30.100">
    <property type="entry name" value="AF2212/PG0164-like"/>
    <property type="match status" value="1"/>
</dbReference>
<dbReference type="eggNOG" id="ENOG5032ZPP">
    <property type="taxonomic scope" value="Bacteria"/>
</dbReference>
<dbReference type="Pfam" id="PF08922">
    <property type="entry name" value="DUF1905"/>
    <property type="match status" value="1"/>
</dbReference>
<accession>W0A6Q7</accession>
<sequence>MDDDFTFEGPIIHWRGPAPFFFVAVPADLVDAIRHAARSLSYGWGVVPVAARIGDAPVFGTSLFPRDGGYLLPLKDAVRRQAGVELGDPVSISMRLGKLKS</sequence>
<evidence type="ECO:0000313" key="1">
    <source>
        <dbReference type="EMBL" id="AHE52771.1"/>
    </source>
</evidence>
<dbReference type="STRING" id="1123269.NX02_05155"/>
<dbReference type="InterPro" id="IPR037079">
    <property type="entry name" value="AF2212/PG0164-like_sf"/>
</dbReference>
<evidence type="ECO:0008006" key="3">
    <source>
        <dbReference type="Google" id="ProtNLM"/>
    </source>
</evidence>
<dbReference type="Proteomes" id="UP000018851">
    <property type="component" value="Chromosome"/>
</dbReference>
<dbReference type="OrthoDB" id="9808666at2"/>
<name>W0A6Q7_9SPHN</name>
<proteinExistence type="predicted"/>
<dbReference type="AlphaFoldDB" id="W0A6Q7"/>
<organism evidence="1 2">
    <name type="scientific">Sphingomonas sanxanigenens DSM 19645 = NX02</name>
    <dbReference type="NCBI Taxonomy" id="1123269"/>
    <lineage>
        <taxon>Bacteria</taxon>
        <taxon>Pseudomonadati</taxon>
        <taxon>Pseudomonadota</taxon>
        <taxon>Alphaproteobacteria</taxon>
        <taxon>Sphingomonadales</taxon>
        <taxon>Sphingomonadaceae</taxon>
        <taxon>Sphingomonas</taxon>
    </lineage>
</organism>